<proteinExistence type="inferred from homology"/>
<comment type="caution">
    <text evidence="10">The sequence shown here is derived from an EMBL/GenBank/DDBJ whole genome shotgun (WGS) entry which is preliminary data.</text>
</comment>
<dbReference type="GO" id="GO:0016787">
    <property type="term" value="F:hydrolase activity"/>
    <property type="evidence" value="ECO:0007669"/>
    <property type="project" value="UniProtKB-KW"/>
</dbReference>
<evidence type="ECO:0000256" key="1">
    <source>
        <dbReference type="ARBA" id="ARBA00001968"/>
    </source>
</evidence>
<evidence type="ECO:0000313" key="10">
    <source>
        <dbReference type="EMBL" id="GBP60940.1"/>
    </source>
</evidence>
<dbReference type="GO" id="GO:0046872">
    <property type="term" value="F:metal ion binding"/>
    <property type="evidence" value="ECO:0007669"/>
    <property type="project" value="UniProtKB-KW"/>
</dbReference>
<evidence type="ECO:0000313" key="11">
    <source>
        <dbReference type="Proteomes" id="UP000299102"/>
    </source>
</evidence>
<accession>A0A4C1XCX2</accession>
<dbReference type="PANTHER" id="PTHR22930:SF286">
    <property type="entry name" value="NUCLEASE HARBI1"/>
    <property type="match status" value="1"/>
</dbReference>
<dbReference type="Pfam" id="PF13359">
    <property type="entry name" value="DDE_Tnp_4"/>
    <property type="match status" value="1"/>
</dbReference>
<evidence type="ECO:0000256" key="7">
    <source>
        <dbReference type="ARBA" id="ARBA00023242"/>
    </source>
</evidence>
<dbReference type="EMBL" id="BGZK01000800">
    <property type="protein sequence ID" value="GBP60940.1"/>
    <property type="molecule type" value="Genomic_DNA"/>
</dbReference>
<evidence type="ECO:0000256" key="5">
    <source>
        <dbReference type="ARBA" id="ARBA00022723"/>
    </source>
</evidence>
<dbReference type="OrthoDB" id="2430314at2759"/>
<feature type="compositionally biased region" description="Basic and acidic residues" evidence="8">
    <location>
        <begin position="217"/>
        <end position="226"/>
    </location>
</feature>
<evidence type="ECO:0000256" key="2">
    <source>
        <dbReference type="ARBA" id="ARBA00004123"/>
    </source>
</evidence>
<dbReference type="GO" id="GO:0005634">
    <property type="term" value="C:nucleus"/>
    <property type="evidence" value="ECO:0007669"/>
    <property type="project" value="UniProtKB-SubCell"/>
</dbReference>
<evidence type="ECO:0000256" key="3">
    <source>
        <dbReference type="ARBA" id="ARBA00006958"/>
    </source>
</evidence>
<dbReference type="AlphaFoldDB" id="A0A4C1XCX2"/>
<keyword evidence="6" id="KW-0378">Hydrolase</keyword>
<sequence length="255" mass="28437">MRNTRECVHDIAGFPGVVGCIDCTHIKIKNPGGSQAEVFKNRKRWFSLNIQAVGGPNLQLFDIVARWPGSSHDNFIYNSSSVKQRMLSREIEGLLLGDNGFALSPTLMTPFMSPSGSAQEIYNNAHIKTRNTIERAFGIWKRRFPCLQLGLNIKKETAVAVICACAALHNTALQYDDIQFEPDASAPAPLGLQRGAQSFHNPFYGRKLSSKSPYTRDPNHAFEGRRPPAGLELHYGPEVHLHSNERAHYVTRVLI</sequence>
<organism evidence="10 11">
    <name type="scientific">Eumeta variegata</name>
    <name type="common">Bagworm moth</name>
    <name type="synonym">Eumeta japonica</name>
    <dbReference type="NCBI Taxonomy" id="151549"/>
    <lineage>
        <taxon>Eukaryota</taxon>
        <taxon>Metazoa</taxon>
        <taxon>Ecdysozoa</taxon>
        <taxon>Arthropoda</taxon>
        <taxon>Hexapoda</taxon>
        <taxon>Insecta</taxon>
        <taxon>Pterygota</taxon>
        <taxon>Neoptera</taxon>
        <taxon>Endopterygota</taxon>
        <taxon>Lepidoptera</taxon>
        <taxon>Glossata</taxon>
        <taxon>Ditrysia</taxon>
        <taxon>Tineoidea</taxon>
        <taxon>Psychidae</taxon>
        <taxon>Oiketicinae</taxon>
        <taxon>Eumeta</taxon>
    </lineage>
</organism>
<dbReference type="GO" id="GO:0004518">
    <property type="term" value="F:nuclease activity"/>
    <property type="evidence" value="ECO:0007669"/>
    <property type="project" value="UniProtKB-KW"/>
</dbReference>
<protein>
    <submittedName>
        <fullName evidence="10">Nuclease HARBI1</fullName>
    </submittedName>
</protein>
<comment type="subcellular location">
    <subcellularLocation>
        <location evidence="2">Nucleus</location>
    </subcellularLocation>
</comment>
<feature type="domain" description="DDE Tnp4" evidence="9">
    <location>
        <begin position="21"/>
        <end position="170"/>
    </location>
</feature>
<keyword evidence="5" id="KW-0479">Metal-binding</keyword>
<keyword evidence="4" id="KW-0540">Nuclease</keyword>
<comment type="cofactor">
    <cofactor evidence="1">
        <name>a divalent metal cation</name>
        <dbReference type="ChEBI" id="CHEBI:60240"/>
    </cofactor>
</comment>
<name>A0A4C1XCX2_EUMVA</name>
<feature type="region of interest" description="Disordered" evidence="8">
    <location>
        <begin position="204"/>
        <end position="227"/>
    </location>
</feature>
<gene>
    <name evidence="10" type="primary">harbi1</name>
    <name evidence="10" type="ORF">EVAR_51503_1</name>
</gene>
<evidence type="ECO:0000256" key="8">
    <source>
        <dbReference type="SAM" id="MobiDB-lite"/>
    </source>
</evidence>
<evidence type="ECO:0000256" key="6">
    <source>
        <dbReference type="ARBA" id="ARBA00022801"/>
    </source>
</evidence>
<keyword evidence="7" id="KW-0539">Nucleus</keyword>
<evidence type="ECO:0000256" key="4">
    <source>
        <dbReference type="ARBA" id="ARBA00022722"/>
    </source>
</evidence>
<dbReference type="InterPro" id="IPR027806">
    <property type="entry name" value="HARBI1_dom"/>
</dbReference>
<comment type="similarity">
    <text evidence="3">Belongs to the HARBI1 family.</text>
</comment>
<dbReference type="Proteomes" id="UP000299102">
    <property type="component" value="Unassembled WGS sequence"/>
</dbReference>
<dbReference type="InterPro" id="IPR045249">
    <property type="entry name" value="HARBI1-like"/>
</dbReference>
<dbReference type="PANTHER" id="PTHR22930">
    <property type="match status" value="1"/>
</dbReference>
<dbReference type="STRING" id="151549.A0A4C1XCX2"/>
<evidence type="ECO:0000259" key="9">
    <source>
        <dbReference type="Pfam" id="PF13359"/>
    </source>
</evidence>
<keyword evidence="11" id="KW-1185">Reference proteome</keyword>
<reference evidence="10 11" key="1">
    <citation type="journal article" date="2019" name="Commun. Biol.">
        <title>The bagworm genome reveals a unique fibroin gene that provides high tensile strength.</title>
        <authorList>
            <person name="Kono N."/>
            <person name="Nakamura H."/>
            <person name="Ohtoshi R."/>
            <person name="Tomita M."/>
            <person name="Numata K."/>
            <person name="Arakawa K."/>
        </authorList>
    </citation>
    <scope>NUCLEOTIDE SEQUENCE [LARGE SCALE GENOMIC DNA]</scope>
</reference>